<name>A0ACC6FTF5_9HELI</name>
<evidence type="ECO:0000313" key="2">
    <source>
        <dbReference type="Proteomes" id="UP001173802"/>
    </source>
</evidence>
<gene>
    <name evidence="1" type="ORF">NYG90_05900</name>
</gene>
<sequence length="223" mass="24665">MYAASPPLHELDSGSQPIALSLGVSSYAPWDLEMADRGYKVLEFDGSIATSPYPNHPNIQFSKLFVGVSDSKHTIALSRVLAESSLDPSAHNILQCDIENAEWEILDTMCIDDLTPFSQLIFEFHGCDPDDEQGSAIRLRVLQKLREYFTPIHTHYNNIAGSTLGVIDDLAYPFCPSLEISYLRNDLVPDDARLVYGLASLEIDSPCSANKPDIPVIFPPLSH</sequence>
<dbReference type="EMBL" id="JANURN010000004">
    <property type="protein sequence ID" value="MDL0082207.1"/>
    <property type="molecule type" value="Genomic_DNA"/>
</dbReference>
<keyword evidence="2" id="KW-1185">Reference proteome</keyword>
<accession>A0ACC6FTF5</accession>
<comment type="caution">
    <text evidence="1">The sequence shown here is derived from an EMBL/GenBank/DDBJ whole genome shotgun (WGS) entry which is preliminary data.</text>
</comment>
<reference evidence="1 2" key="1">
    <citation type="journal article" date="2023" name="Microorganisms">
        <title>Isolation and Genomic Characteristics of Cat-Borne Campylobacter felis sp. nov. and Sheep-Borne Campylobacter ovis sp. nov.</title>
        <authorList>
            <person name="Wang H."/>
            <person name="Li Y."/>
            <person name="Gu Y."/>
            <person name="Zhou G."/>
            <person name="Chen X."/>
            <person name="Zhang X."/>
            <person name="Shao Z."/>
            <person name="Zhang J."/>
            <person name="Zhang M."/>
        </authorList>
    </citation>
    <scope>NUCLEOTIDE SEQUENCE [LARGE SCALE GENOMIC DNA]</scope>
    <source>
        <strain evidence="1 2">XJK30-2</strain>
    </source>
</reference>
<evidence type="ECO:0000313" key="1">
    <source>
        <dbReference type="EMBL" id="MDL0082207.1"/>
    </source>
</evidence>
<dbReference type="Proteomes" id="UP001173802">
    <property type="component" value="Unassembled WGS sequence"/>
</dbReference>
<proteinExistence type="predicted"/>
<protein>
    <submittedName>
        <fullName evidence="1">Uncharacterized protein</fullName>
    </submittedName>
</protein>
<organism evidence="1 2">
    <name type="scientific">Helicobacter zhangjianzhongii</name>
    <dbReference type="NCBI Taxonomy" id="2974574"/>
    <lineage>
        <taxon>Bacteria</taxon>
        <taxon>Pseudomonadati</taxon>
        <taxon>Campylobacterota</taxon>
        <taxon>Epsilonproteobacteria</taxon>
        <taxon>Campylobacterales</taxon>
        <taxon>Helicobacteraceae</taxon>
        <taxon>Helicobacter</taxon>
    </lineage>
</organism>